<accession>A0A5B8XV25</accession>
<name>A0A5B8XV25_9DELT</name>
<dbReference type="GO" id="GO:0005524">
    <property type="term" value="F:ATP binding"/>
    <property type="evidence" value="ECO:0007669"/>
    <property type="project" value="InterPro"/>
</dbReference>
<dbReference type="Gene3D" id="3.40.50.10810">
    <property type="entry name" value="Tandem AAA-ATPase domain"/>
    <property type="match status" value="1"/>
</dbReference>
<keyword evidence="3" id="KW-0067">ATP-binding</keyword>
<dbReference type="AlphaFoldDB" id="A0A5B8XV25"/>
<evidence type="ECO:0000313" key="3">
    <source>
        <dbReference type="EMBL" id="QED29470.1"/>
    </source>
</evidence>
<keyword evidence="3" id="KW-0347">Helicase</keyword>
<dbReference type="InterPro" id="IPR049730">
    <property type="entry name" value="SNF2/RAD54-like_C"/>
</dbReference>
<organism evidence="3 4">
    <name type="scientific">Microvenator marinus</name>
    <dbReference type="NCBI Taxonomy" id="2600177"/>
    <lineage>
        <taxon>Bacteria</taxon>
        <taxon>Deltaproteobacteria</taxon>
        <taxon>Bradymonadales</taxon>
        <taxon>Microvenatoraceae</taxon>
        <taxon>Microvenator</taxon>
    </lineage>
</organism>
<dbReference type="SUPFAM" id="SSF52540">
    <property type="entry name" value="P-loop containing nucleoside triphosphate hydrolases"/>
    <property type="match status" value="1"/>
</dbReference>
<sequence>MSRDLLRTEGREELWAIMDFAQPSLLSSKADFKARYEEPIERRGPEGDQAAQGLLAALGNHYLRRTKEEELADQLPNKTHQVFEAPMSPQQFEIYDAVRRWYVATQQGPLPAISGLIMACAHPLAVNPDVLEAVGYSKSFTQETQGAELMEMSAKFAYLREALEHVASAGEKAILFTRFKDLQLLLQRFLTGEFKIHPRIVNGEVAGNSRQSLIDRFNEGKGFGCIIMSTDAAGVGVNVTGANHVFHVTRPWNPAKEMQATDRAYRIGQTRDVTVHLPVVMHPTLNSLDKLLHDLLESKRELATQVIRPSGSLDITWEDLEEGLGTVASHETVESVLPSNLPSFKTPELVLNLLESPVLRERLDRHGVQGNDLKVVLSFALEREGRTTVSQLARCMNRDESRVARMISPLMNVLNRDGYMVLRREEGLLHLNKDLLHQQFA</sequence>
<dbReference type="PANTHER" id="PTHR45629">
    <property type="entry name" value="SNF2/RAD54 FAMILY MEMBER"/>
    <property type="match status" value="1"/>
</dbReference>
<dbReference type="Pfam" id="PF00176">
    <property type="entry name" value="SNF2-rel_dom"/>
    <property type="match status" value="1"/>
</dbReference>
<dbReference type="GO" id="GO:0016787">
    <property type="term" value="F:hydrolase activity"/>
    <property type="evidence" value="ECO:0007669"/>
    <property type="project" value="UniProtKB-KW"/>
</dbReference>
<dbReference type="GO" id="GO:0004386">
    <property type="term" value="F:helicase activity"/>
    <property type="evidence" value="ECO:0007669"/>
    <property type="project" value="UniProtKB-KW"/>
</dbReference>
<keyword evidence="1" id="KW-0378">Hydrolase</keyword>
<dbReference type="InterPro" id="IPR058882">
    <property type="entry name" value="PglZ_C"/>
</dbReference>
<feature type="domain" description="Helicase C-terminal" evidence="2">
    <location>
        <begin position="158"/>
        <end position="321"/>
    </location>
</feature>
<dbReference type="InterPro" id="IPR038718">
    <property type="entry name" value="SNF2-like_sf"/>
</dbReference>
<dbReference type="SMART" id="SM00490">
    <property type="entry name" value="HELICc"/>
    <property type="match status" value="1"/>
</dbReference>
<keyword evidence="3" id="KW-0547">Nucleotide-binding</keyword>
<protein>
    <submittedName>
        <fullName evidence="3">DEAD/DEAH box helicase</fullName>
    </submittedName>
</protein>
<dbReference type="InterPro" id="IPR000330">
    <property type="entry name" value="SNF2_N"/>
</dbReference>
<dbReference type="Proteomes" id="UP000321595">
    <property type="component" value="Chromosome"/>
</dbReference>
<dbReference type="EMBL" id="CP042467">
    <property type="protein sequence ID" value="QED29470.1"/>
    <property type="molecule type" value="Genomic_DNA"/>
</dbReference>
<dbReference type="PROSITE" id="PS51194">
    <property type="entry name" value="HELICASE_CTER"/>
    <property type="match status" value="1"/>
</dbReference>
<proteinExistence type="predicted"/>
<keyword evidence="4" id="KW-1185">Reference proteome</keyword>
<evidence type="ECO:0000313" key="4">
    <source>
        <dbReference type="Proteomes" id="UP000321595"/>
    </source>
</evidence>
<dbReference type="InterPro" id="IPR027417">
    <property type="entry name" value="P-loop_NTPase"/>
</dbReference>
<dbReference type="Pfam" id="PF25863">
    <property type="entry name" value="PglZ_C"/>
    <property type="match status" value="1"/>
</dbReference>
<dbReference type="InterPro" id="IPR001650">
    <property type="entry name" value="Helicase_C-like"/>
</dbReference>
<dbReference type="PANTHER" id="PTHR45629:SF7">
    <property type="entry name" value="DNA EXCISION REPAIR PROTEIN ERCC-6-RELATED"/>
    <property type="match status" value="1"/>
</dbReference>
<reference evidence="3 4" key="1">
    <citation type="submission" date="2019-08" db="EMBL/GenBank/DDBJ databases">
        <authorList>
            <person name="Liang Q."/>
        </authorList>
    </citation>
    <scope>NUCLEOTIDE SEQUENCE [LARGE SCALE GENOMIC DNA]</scope>
    <source>
        <strain evidence="3 4">V1718</strain>
    </source>
</reference>
<evidence type="ECO:0000259" key="2">
    <source>
        <dbReference type="PROSITE" id="PS51194"/>
    </source>
</evidence>
<dbReference type="Gene3D" id="3.40.50.300">
    <property type="entry name" value="P-loop containing nucleotide triphosphate hydrolases"/>
    <property type="match status" value="1"/>
</dbReference>
<dbReference type="InterPro" id="IPR050496">
    <property type="entry name" value="SNF2_RAD54_helicase_repair"/>
</dbReference>
<dbReference type="CDD" id="cd18793">
    <property type="entry name" value="SF2_C_SNF"/>
    <property type="match status" value="1"/>
</dbReference>
<dbReference type="KEGG" id="bbae:FRD01_19970"/>
<dbReference type="RefSeq" id="WP_146962703.1">
    <property type="nucleotide sequence ID" value="NZ_CP042467.1"/>
</dbReference>
<evidence type="ECO:0000256" key="1">
    <source>
        <dbReference type="ARBA" id="ARBA00022801"/>
    </source>
</evidence>
<gene>
    <name evidence="3" type="ORF">FRD01_19970</name>
</gene>
<dbReference type="OrthoDB" id="18878at2"/>
<dbReference type="Pfam" id="PF00271">
    <property type="entry name" value="Helicase_C"/>
    <property type="match status" value="1"/>
</dbReference>